<evidence type="ECO:0000256" key="1">
    <source>
        <dbReference type="ARBA" id="ARBA00012513"/>
    </source>
</evidence>
<evidence type="ECO:0000256" key="2">
    <source>
        <dbReference type="ARBA" id="ARBA00022527"/>
    </source>
</evidence>
<dbReference type="InterPro" id="IPR011009">
    <property type="entry name" value="Kinase-like_dom_sf"/>
</dbReference>
<protein>
    <recommendedName>
        <fullName evidence="1">non-specific serine/threonine protein kinase</fullName>
        <ecNumber evidence="1">2.7.11.1</ecNumber>
    </recommendedName>
</protein>
<keyword evidence="4 7" id="KW-0547">Nucleotide-binding</keyword>
<evidence type="ECO:0000313" key="9">
    <source>
        <dbReference type="EMBL" id="RBQ20590.1"/>
    </source>
</evidence>
<dbReference type="FunFam" id="1.10.510.10:FF:000021">
    <property type="entry name" value="Serine/threonine protein kinase"/>
    <property type="match status" value="1"/>
</dbReference>
<evidence type="ECO:0000256" key="3">
    <source>
        <dbReference type="ARBA" id="ARBA00022679"/>
    </source>
</evidence>
<keyword evidence="5 9" id="KW-0418">Kinase</keyword>
<keyword evidence="10" id="KW-1185">Reference proteome</keyword>
<dbReference type="InterPro" id="IPR000719">
    <property type="entry name" value="Prot_kinase_dom"/>
</dbReference>
<accession>A0A366M4A5</accession>
<feature type="binding site" evidence="7">
    <location>
        <position position="38"/>
    </location>
    <ligand>
        <name>ATP</name>
        <dbReference type="ChEBI" id="CHEBI:30616"/>
    </ligand>
</feature>
<proteinExistence type="predicted"/>
<dbReference type="PANTHER" id="PTHR43289:SF6">
    <property type="entry name" value="SERINE_THREONINE-PROTEIN KINASE NEKL-3"/>
    <property type="match status" value="1"/>
</dbReference>
<dbReference type="Pfam" id="PF14559">
    <property type="entry name" value="TPR_19"/>
    <property type="match status" value="1"/>
</dbReference>
<evidence type="ECO:0000256" key="6">
    <source>
        <dbReference type="ARBA" id="ARBA00022840"/>
    </source>
</evidence>
<dbReference type="Gene3D" id="1.25.40.10">
    <property type="entry name" value="Tetratricopeptide repeat domain"/>
    <property type="match status" value="1"/>
</dbReference>
<gene>
    <name evidence="9" type="ORF">DP939_05725</name>
</gene>
<dbReference type="SMART" id="SM00220">
    <property type="entry name" value="S_TKc"/>
    <property type="match status" value="1"/>
</dbReference>
<dbReference type="InterPro" id="IPR017441">
    <property type="entry name" value="Protein_kinase_ATP_BS"/>
</dbReference>
<dbReference type="SUPFAM" id="SSF48452">
    <property type="entry name" value="TPR-like"/>
    <property type="match status" value="1"/>
</dbReference>
<keyword evidence="6 7" id="KW-0067">ATP-binding</keyword>
<sequence>MSHFLGRYRLDPLRLGHGGMGEVWGADDIVLDRRVAIKFVLLPDEELHQRFTREAKALSRLAHPGVPALYDFGTVDGRHYMVMQFIDGNGLHDVIAEHAPLSIGWVASIGAQIATVLEAAHEQGILHRDLKPSNLMLCRDGLIRVLDFGLAFIHDADMTMLTQTGQQLGTAAYMSPEQVEGKRSTKHADIYSLGCVLYEAATGHRLFTGPNDYSVKTQHVTTSPVPAGRHRADIPRGLDELLMAMVEKDPADRPGSVREVYERLMPYLSGTAPLGDMTDALPSPLTLYARALSRTTMTGPALPATESRAVRDDFSHGDARRARRNAQTLIRESRYTEATSMLEEALARTPYAPGLREQLAEAYMGAGDYRRAAQGFSELAASSEPGQAFHYRLQEATCHAQLGDVDLALHLLTALVADVPEEDDPQALELRRQIGELELSSGFLERARRTLTALLSDLERIYGTEHAATERVRQLLTATR</sequence>
<reference evidence="9 10" key="1">
    <citation type="submission" date="2018-06" db="EMBL/GenBank/DDBJ databases">
        <title>Sphaerisporangium craniellae sp. nov., isolated from a marine sponge in the South China Sea.</title>
        <authorList>
            <person name="Li L."/>
        </authorList>
    </citation>
    <scope>NUCLEOTIDE SEQUENCE [LARGE SCALE GENOMIC DNA]</scope>
    <source>
        <strain evidence="9 10">LHW63015</strain>
    </source>
</reference>
<feature type="domain" description="Protein kinase" evidence="8">
    <location>
        <begin position="9"/>
        <end position="268"/>
    </location>
</feature>
<dbReference type="EC" id="2.7.11.1" evidence="1"/>
<comment type="caution">
    <text evidence="9">The sequence shown here is derived from an EMBL/GenBank/DDBJ whole genome shotgun (WGS) entry which is preliminary data.</text>
</comment>
<evidence type="ECO:0000313" key="10">
    <source>
        <dbReference type="Proteomes" id="UP000253303"/>
    </source>
</evidence>
<dbReference type="InterPro" id="IPR011990">
    <property type="entry name" value="TPR-like_helical_dom_sf"/>
</dbReference>
<dbReference type="Gene3D" id="1.10.510.10">
    <property type="entry name" value="Transferase(Phosphotransferase) domain 1"/>
    <property type="match status" value="1"/>
</dbReference>
<name>A0A366M4A5_9ACTN</name>
<evidence type="ECO:0000259" key="8">
    <source>
        <dbReference type="PROSITE" id="PS50011"/>
    </source>
</evidence>
<dbReference type="PROSITE" id="PS00108">
    <property type="entry name" value="PROTEIN_KINASE_ST"/>
    <property type="match status" value="1"/>
</dbReference>
<dbReference type="Gene3D" id="3.30.200.20">
    <property type="entry name" value="Phosphorylase Kinase, domain 1"/>
    <property type="match status" value="1"/>
</dbReference>
<organism evidence="9 10">
    <name type="scientific">Spongiactinospora rosea</name>
    <dbReference type="NCBI Taxonomy" id="2248750"/>
    <lineage>
        <taxon>Bacteria</taxon>
        <taxon>Bacillati</taxon>
        <taxon>Actinomycetota</taxon>
        <taxon>Actinomycetes</taxon>
        <taxon>Streptosporangiales</taxon>
        <taxon>Streptosporangiaceae</taxon>
        <taxon>Spongiactinospora</taxon>
    </lineage>
</organism>
<dbReference type="CDD" id="cd14014">
    <property type="entry name" value="STKc_PknB_like"/>
    <property type="match status" value="1"/>
</dbReference>
<dbReference type="GO" id="GO:0005524">
    <property type="term" value="F:ATP binding"/>
    <property type="evidence" value="ECO:0007669"/>
    <property type="project" value="UniProtKB-UniRule"/>
</dbReference>
<keyword evidence="2 9" id="KW-0723">Serine/threonine-protein kinase</keyword>
<evidence type="ECO:0000256" key="4">
    <source>
        <dbReference type="ARBA" id="ARBA00022741"/>
    </source>
</evidence>
<keyword evidence="3" id="KW-0808">Transferase</keyword>
<dbReference type="RefSeq" id="WP_113979549.1">
    <property type="nucleotide sequence ID" value="NZ_QMEY01000002.1"/>
</dbReference>
<dbReference type="AlphaFoldDB" id="A0A366M4A5"/>
<dbReference type="GO" id="GO:0004674">
    <property type="term" value="F:protein serine/threonine kinase activity"/>
    <property type="evidence" value="ECO:0007669"/>
    <property type="project" value="UniProtKB-KW"/>
</dbReference>
<dbReference type="OrthoDB" id="9762169at2"/>
<dbReference type="Pfam" id="PF00069">
    <property type="entry name" value="Pkinase"/>
    <property type="match status" value="1"/>
</dbReference>
<dbReference type="PANTHER" id="PTHR43289">
    <property type="entry name" value="MITOGEN-ACTIVATED PROTEIN KINASE KINASE KINASE 20-RELATED"/>
    <property type="match status" value="1"/>
</dbReference>
<evidence type="ECO:0000256" key="5">
    <source>
        <dbReference type="ARBA" id="ARBA00022777"/>
    </source>
</evidence>
<dbReference type="SUPFAM" id="SSF56112">
    <property type="entry name" value="Protein kinase-like (PK-like)"/>
    <property type="match status" value="1"/>
</dbReference>
<dbReference type="Proteomes" id="UP000253303">
    <property type="component" value="Unassembled WGS sequence"/>
</dbReference>
<dbReference type="InterPro" id="IPR008271">
    <property type="entry name" value="Ser/Thr_kinase_AS"/>
</dbReference>
<evidence type="ECO:0000256" key="7">
    <source>
        <dbReference type="PROSITE-ProRule" id="PRU10141"/>
    </source>
</evidence>
<dbReference type="EMBL" id="QMEY01000002">
    <property type="protein sequence ID" value="RBQ20590.1"/>
    <property type="molecule type" value="Genomic_DNA"/>
</dbReference>
<dbReference type="PROSITE" id="PS50011">
    <property type="entry name" value="PROTEIN_KINASE_DOM"/>
    <property type="match status" value="1"/>
</dbReference>
<dbReference type="PROSITE" id="PS00107">
    <property type="entry name" value="PROTEIN_KINASE_ATP"/>
    <property type="match status" value="1"/>
</dbReference>